<dbReference type="GO" id="GO:0005829">
    <property type="term" value="C:cytosol"/>
    <property type="evidence" value="ECO:0007669"/>
    <property type="project" value="TreeGrafter"/>
</dbReference>
<dbReference type="AlphaFoldDB" id="A0A9X2T3E1"/>
<feature type="transmembrane region" description="Helical" evidence="4">
    <location>
        <begin position="314"/>
        <end position="333"/>
    </location>
</feature>
<dbReference type="PANTHER" id="PTHR11361:SF152">
    <property type="entry name" value="DNA MISMATCH REPAIR PROTEIN"/>
    <property type="match status" value="1"/>
</dbReference>
<evidence type="ECO:0000256" key="1">
    <source>
        <dbReference type="ARBA" id="ARBA00022741"/>
    </source>
</evidence>
<dbReference type="GO" id="GO:0030983">
    <property type="term" value="F:mismatched DNA binding"/>
    <property type="evidence" value="ECO:0007669"/>
    <property type="project" value="InterPro"/>
</dbReference>
<keyword evidence="2" id="KW-0067">ATP-binding</keyword>
<name>A0A9X2T3E1_9BACT</name>
<evidence type="ECO:0000256" key="3">
    <source>
        <dbReference type="ARBA" id="ARBA00023125"/>
    </source>
</evidence>
<sequence>MDIAYVSQDILDLLAKAKRKGIVLSLVRLSVFFVMAAAFIVGVTDKPLFLMLFLLSLAGFIYLILLFNQNRDETAFLTELAKMEEEKVKRSSRSLQGFDAGAEFIDKAHPFTSDLDIFGSHSLFQLFNHTVNMGGKAKLASWLQSQMNPELATQRSGAVRELSRQPKFVSDFEATGRAFIKEEKSKAGFYTWLRQPGSWRSFYYLPLVLGPIGGSILLFLAAVGMIPPVWIGAWIVLGIFSLTLVFKPLQEASKVFPNQGDIKSFGKWALMIEKSDFTDPYLNSLKEPIKNDSFVASEVLKSLEQKAFMIQNRANLMFVIFNLVFWIDFFLIWRAEIWRKKFGKHIADWEEVFDTWQALVSLASFTYEEQNLSSPTWSREKIIEAKNLRHPLIPKDKAVGNDFSLAENTKTILLTGSNMSGKTTFMRTLGINMVMVNVGLSPMAEAFILGPFQLFTSMRNADNLGESVSSFYAELARIKQLLSKAEAGGTVFFLLDEILKGTNTADRIMGSEALIRQLAASNCKGIISTHDIELSQLDSSFSFLVNKSFHSEIMDDKIHFDYKLKPGPCPSFNAHKLMELMGIKF</sequence>
<dbReference type="SUPFAM" id="SSF52540">
    <property type="entry name" value="P-loop containing nucleoside triphosphate hydrolases"/>
    <property type="match status" value="1"/>
</dbReference>
<dbReference type="InterPro" id="IPR045076">
    <property type="entry name" value="MutS"/>
</dbReference>
<evidence type="ECO:0000313" key="7">
    <source>
        <dbReference type="Proteomes" id="UP001142175"/>
    </source>
</evidence>
<dbReference type="GO" id="GO:0006298">
    <property type="term" value="P:mismatch repair"/>
    <property type="evidence" value="ECO:0007669"/>
    <property type="project" value="InterPro"/>
</dbReference>
<keyword evidence="3" id="KW-0238">DNA-binding</keyword>
<evidence type="ECO:0000313" key="6">
    <source>
        <dbReference type="EMBL" id="MCR9016265.1"/>
    </source>
</evidence>
<dbReference type="GO" id="GO:0140664">
    <property type="term" value="F:ATP-dependent DNA damage sensor activity"/>
    <property type="evidence" value="ECO:0007669"/>
    <property type="project" value="InterPro"/>
</dbReference>
<keyword evidence="4" id="KW-0812">Transmembrane</keyword>
<dbReference type="InterPro" id="IPR000432">
    <property type="entry name" value="DNA_mismatch_repair_MutS_C"/>
</dbReference>
<evidence type="ECO:0000256" key="4">
    <source>
        <dbReference type="SAM" id="Phobius"/>
    </source>
</evidence>
<gene>
    <name evidence="6" type="ORF">NU887_14565</name>
</gene>
<dbReference type="Pfam" id="PF00488">
    <property type="entry name" value="MutS_V"/>
    <property type="match status" value="1"/>
</dbReference>
<evidence type="ECO:0000256" key="2">
    <source>
        <dbReference type="ARBA" id="ARBA00022840"/>
    </source>
</evidence>
<reference evidence="6" key="1">
    <citation type="submission" date="2022-08" db="EMBL/GenBank/DDBJ databases">
        <authorList>
            <person name="Zhang D."/>
        </authorList>
    </citation>
    <scope>NUCLEOTIDE SEQUENCE</scope>
    <source>
        <strain evidence="6">XJ19-11</strain>
    </source>
</reference>
<organism evidence="6 7">
    <name type="scientific">Aquiflexum gelatinilyticum</name>
    <dbReference type="NCBI Taxonomy" id="2961943"/>
    <lineage>
        <taxon>Bacteria</taxon>
        <taxon>Pseudomonadati</taxon>
        <taxon>Bacteroidota</taxon>
        <taxon>Cytophagia</taxon>
        <taxon>Cytophagales</taxon>
        <taxon>Cyclobacteriaceae</taxon>
        <taxon>Aquiflexum</taxon>
    </lineage>
</organism>
<keyword evidence="1" id="KW-0547">Nucleotide-binding</keyword>
<feature type="transmembrane region" description="Helical" evidence="4">
    <location>
        <begin position="202"/>
        <end position="223"/>
    </location>
</feature>
<keyword evidence="4" id="KW-0472">Membrane</keyword>
<dbReference type="PANTHER" id="PTHR11361">
    <property type="entry name" value="DNA MISMATCH REPAIR PROTEIN MUTS FAMILY MEMBER"/>
    <property type="match status" value="1"/>
</dbReference>
<dbReference type="RefSeq" id="WP_258424114.1">
    <property type="nucleotide sequence ID" value="NZ_JANSUY010000013.1"/>
</dbReference>
<accession>A0A9X2T3E1</accession>
<dbReference type="EMBL" id="JANSUY010000013">
    <property type="protein sequence ID" value="MCR9016265.1"/>
    <property type="molecule type" value="Genomic_DNA"/>
</dbReference>
<feature type="transmembrane region" description="Helical" evidence="4">
    <location>
        <begin position="229"/>
        <end position="246"/>
    </location>
</feature>
<comment type="caution">
    <text evidence="6">The sequence shown here is derived from an EMBL/GenBank/DDBJ whole genome shotgun (WGS) entry which is preliminary data.</text>
</comment>
<evidence type="ECO:0000259" key="5">
    <source>
        <dbReference type="SMART" id="SM00534"/>
    </source>
</evidence>
<keyword evidence="4" id="KW-1133">Transmembrane helix</keyword>
<dbReference type="Proteomes" id="UP001142175">
    <property type="component" value="Unassembled WGS sequence"/>
</dbReference>
<dbReference type="SMART" id="SM00534">
    <property type="entry name" value="MUTSac"/>
    <property type="match status" value="1"/>
</dbReference>
<dbReference type="Gene3D" id="3.40.50.300">
    <property type="entry name" value="P-loop containing nucleotide triphosphate hydrolases"/>
    <property type="match status" value="1"/>
</dbReference>
<feature type="domain" description="DNA mismatch repair proteins mutS family" evidence="5">
    <location>
        <begin position="409"/>
        <end position="584"/>
    </location>
</feature>
<protein>
    <submittedName>
        <fullName evidence="6">DNA mismatch repair protein</fullName>
    </submittedName>
</protein>
<feature type="transmembrane region" description="Helical" evidence="4">
    <location>
        <begin position="21"/>
        <end position="42"/>
    </location>
</feature>
<dbReference type="GO" id="GO:0005524">
    <property type="term" value="F:ATP binding"/>
    <property type="evidence" value="ECO:0007669"/>
    <property type="project" value="UniProtKB-KW"/>
</dbReference>
<proteinExistence type="predicted"/>
<keyword evidence="7" id="KW-1185">Reference proteome</keyword>
<dbReference type="InterPro" id="IPR027417">
    <property type="entry name" value="P-loop_NTPase"/>
</dbReference>
<feature type="transmembrane region" description="Helical" evidence="4">
    <location>
        <begin position="48"/>
        <end position="67"/>
    </location>
</feature>